<organism evidence="1 2">
    <name type="scientific">Caerostris darwini</name>
    <dbReference type="NCBI Taxonomy" id="1538125"/>
    <lineage>
        <taxon>Eukaryota</taxon>
        <taxon>Metazoa</taxon>
        <taxon>Ecdysozoa</taxon>
        <taxon>Arthropoda</taxon>
        <taxon>Chelicerata</taxon>
        <taxon>Arachnida</taxon>
        <taxon>Araneae</taxon>
        <taxon>Araneomorphae</taxon>
        <taxon>Entelegynae</taxon>
        <taxon>Araneoidea</taxon>
        <taxon>Araneidae</taxon>
        <taxon>Caerostris</taxon>
    </lineage>
</organism>
<proteinExistence type="predicted"/>
<keyword evidence="2" id="KW-1185">Reference proteome</keyword>
<reference evidence="1 2" key="1">
    <citation type="submission" date="2021-06" db="EMBL/GenBank/DDBJ databases">
        <title>Caerostris darwini draft genome.</title>
        <authorList>
            <person name="Kono N."/>
            <person name="Arakawa K."/>
        </authorList>
    </citation>
    <scope>NUCLEOTIDE SEQUENCE [LARGE SCALE GENOMIC DNA]</scope>
</reference>
<dbReference type="EMBL" id="BPLQ01002700">
    <property type="protein sequence ID" value="GIX95050.1"/>
    <property type="molecule type" value="Genomic_DNA"/>
</dbReference>
<accession>A0AAV4PCY8</accession>
<sequence>MTLSLVSFNSLEARLLRIFCQPLTGTATPFAPPQTPRKVVCCVHETLMRPHSVSLFGIVCSFSSGVRGWTPLDKAGAPPQIPRPCEKS</sequence>
<evidence type="ECO:0000313" key="2">
    <source>
        <dbReference type="Proteomes" id="UP001054837"/>
    </source>
</evidence>
<evidence type="ECO:0000313" key="1">
    <source>
        <dbReference type="EMBL" id="GIX95050.1"/>
    </source>
</evidence>
<gene>
    <name evidence="1" type="ORF">CDAR_128421</name>
</gene>
<protein>
    <submittedName>
        <fullName evidence="1">Uncharacterized protein</fullName>
    </submittedName>
</protein>
<name>A0AAV4PCY8_9ARAC</name>
<dbReference type="Proteomes" id="UP001054837">
    <property type="component" value="Unassembled WGS sequence"/>
</dbReference>
<comment type="caution">
    <text evidence="1">The sequence shown here is derived from an EMBL/GenBank/DDBJ whole genome shotgun (WGS) entry which is preliminary data.</text>
</comment>
<dbReference type="AlphaFoldDB" id="A0AAV4PCY8"/>